<dbReference type="EMBL" id="RBDX01000023">
    <property type="protein sequence ID" value="RKN06001.1"/>
    <property type="molecule type" value="Genomic_DNA"/>
</dbReference>
<feature type="domain" description="Gfo/Idh/MocA-like oxidoreductase N-terminal" evidence="1">
    <location>
        <begin position="9"/>
        <end position="112"/>
    </location>
</feature>
<sequence>MSPPSSRARVAVVGTGGIVTGSHLKSLQAHADRVELVAAVDIDQARLDTFRKAAGAVGMAPRGFADLGAMLAAERPDLVLIGTPPSLHREQTVAALGAGAWVLCEKPLTLSLA</sequence>
<gene>
    <name evidence="3" type="ORF">D7318_22810</name>
    <name evidence="2" type="ORF">D7319_23900</name>
</gene>
<evidence type="ECO:0000259" key="1">
    <source>
        <dbReference type="Pfam" id="PF01408"/>
    </source>
</evidence>
<dbReference type="EMBL" id="RBDY01000021">
    <property type="protein sequence ID" value="RKN17691.1"/>
    <property type="molecule type" value="Genomic_DNA"/>
</dbReference>
<evidence type="ECO:0000313" key="2">
    <source>
        <dbReference type="EMBL" id="RKN06001.1"/>
    </source>
</evidence>
<dbReference type="RefSeq" id="WP_147437781.1">
    <property type="nucleotide sequence ID" value="NZ_RBDX01000023.1"/>
</dbReference>
<dbReference type="InterPro" id="IPR052515">
    <property type="entry name" value="Gfo/Idh/MocA_Oxidoreductase"/>
</dbReference>
<feature type="non-terminal residue" evidence="2">
    <location>
        <position position="113"/>
    </location>
</feature>
<reference evidence="4 5" key="1">
    <citation type="submission" date="2018-09" db="EMBL/GenBank/DDBJ databases">
        <title>Streptomyces sp. nov. DS1-2, an endophytic actinomycete isolated from roots of Dendrobium scabrilingue.</title>
        <authorList>
            <person name="Kuncharoen N."/>
            <person name="Kudo T."/>
            <person name="Ohkuma M."/>
            <person name="Yuki M."/>
            <person name="Tanasupawat S."/>
        </authorList>
    </citation>
    <scope>NUCLEOTIDE SEQUENCE [LARGE SCALE GENOMIC DNA]</scope>
    <source>
        <strain evidence="2 5">AZ1-7</strain>
        <strain evidence="3 4">DS1-2</strain>
    </source>
</reference>
<dbReference type="InterPro" id="IPR000683">
    <property type="entry name" value="Gfo/Idh/MocA-like_OxRdtase_N"/>
</dbReference>
<dbReference type="Gene3D" id="3.40.50.720">
    <property type="entry name" value="NAD(P)-binding Rossmann-like Domain"/>
    <property type="match status" value="1"/>
</dbReference>
<dbReference type="PANTHER" id="PTHR43249">
    <property type="entry name" value="UDP-N-ACETYL-2-AMINO-2-DEOXY-D-GLUCURONATE OXIDASE"/>
    <property type="match status" value="1"/>
</dbReference>
<dbReference type="InterPro" id="IPR036291">
    <property type="entry name" value="NAD(P)-bd_dom_sf"/>
</dbReference>
<proteinExistence type="predicted"/>
<dbReference type="Proteomes" id="UP000275024">
    <property type="component" value="Unassembled WGS sequence"/>
</dbReference>
<protein>
    <submittedName>
        <fullName evidence="2">Gfo/Idh/MocA family oxidoreductase</fullName>
    </submittedName>
</protein>
<name>A0A3A9VYJ5_9ACTN</name>
<evidence type="ECO:0000313" key="4">
    <source>
        <dbReference type="Proteomes" id="UP000268652"/>
    </source>
</evidence>
<dbReference type="PANTHER" id="PTHR43249:SF1">
    <property type="entry name" value="D-GLUCOSIDE 3-DEHYDROGENASE"/>
    <property type="match status" value="1"/>
</dbReference>
<dbReference type="Pfam" id="PF01408">
    <property type="entry name" value="GFO_IDH_MocA"/>
    <property type="match status" value="1"/>
</dbReference>
<dbReference type="OrthoDB" id="9815825at2"/>
<dbReference type="AlphaFoldDB" id="A0A3A9VYJ5"/>
<dbReference type="GO" id="GO:0000166">
    <property type="term" value="F:nucleotide binding"/>
    <property type="evidence" value="ECO:0007669"/>
    <property type="project" value="InterPro"/>
</dbReference>
<keyword evidence="4" id="KW-1185">Reference proteome</keyword>
<dbReference type="Proteomes" id="UP000268652">
    <property type="component" value="Unassembled WGS sequence"/>
</dbReference>
<evidence type="ECO:0000313" key="5">
    <source>
        <dbReference type="Proteomes" id="UP000275024"/>
    </source>
</evidence>
<organism evidence="2 5">
    <name type="scientific">Streptomyces radicis</name>
    <dbReference type="NCBI Taxonomy" id="1750517"/>
    <lineage>
        <taxon>Bacteria</taxon>
        <taxon>Bacillati</taxon>
        <taxon>Actinomycetota</taxon>
        <taxon>Actinomycetes</taxon>
        <taxon>Kitasatosporales</taxon>
        <taxon>Streptomycetaceae</taxon>
        <taxon>Streptomyces</taxon>
    </lineage>
</organism>
<comment type="caution">
    <text evidence="2">The sequence shown here is derived from an EMBL/GenBank/DDBJ whole genome shotgun (WGS) entry which is preliminary data.</text>
</comment>
<dbReference type="SUPFAM" id="SSF51735">
    <property type="entry name" value="NAD(P)-binding Rossmann-fold domains"/>
    <property type="match status" value="1"/>
</dbReference>
<evidence type="ECO:0000313" key="3">
    <source>
        <dbReference type="EMBL" id="RKN17691.1"/>
    </source>
</evidence>
<accession>A0A3A9VYJ5</accession>